<dbReference type="Gene3D" id="2.40.50.140">
    <property type="entry name" value="Nucleic acid-binding proteins"/>
    <property type="match status" value="1"/>
</dbReference>
<dbReference type="InterPro" id="IPR002059">
    <property type="entry name" value="CSP_DNA-bd"/>
</dbReference>
<comment type="caution">
    <text evidence="2">The sequence shown here is derived from an EMBL/GenBank/DDBJ whole genome shotgun (WGS) entry which is preliminary data.</text>
</comment>
<dbReference type="CDD" id="cd04458">
    <property type="entry name" value="CSP_CDS"/>
    <property type="match status" value="1"/>
</dbReference>
<feature type="domain" description="CSD" evidence="1">
    <location>
        <begin position="23"/>
        <end position="84"/>
    </location>
</feature>
<dbReference type="SUPFAM" id="SSF50249">
    <property type="entry name" value="Nucleic acid-binding proteins"/>
    <property type="match status" value="1"/>
</dbReference>
<dbReference type="PROSITE" id="PS51857">
    <property type="entry name" value="CSD_2"/>
    <property type="match status" value="1"/>
</dbReference>
<dbReference type="PRINTS" id="PR00050">
    <property type="entry name" value="COLDSHOCK"/>
</dbReference>
<accession>A0ABP9GBP6</accession>
<protein>
    <recommendedName>
        <fullName evidence="1">CSD domain-containing protein</fullName>
    </recommendedName>
</protein>
<dbReference type="InterPro" id="IPR050181">
    <property type="entry name" value="Cold_shock_domain"/>
</dbReference>
<sequence>MYVEKLAPSLRFNKYYKLNYITMSKGTVKFFNDAKGFGFITEEGVEKDHFVHISGLVDEIREGDQVEFDLQEGNKGLNAVNVKVI</sequence>
<dbReference type="InterPro" id="IPR011129">
    <property type="entry name" value="CSD"/>
</dbReference>
<dbReference type="Pfam" id="PF00313">
    <property type="entry name" value="CSD"/>
    <property type="match status" value="1"/>
</dbReference>
<reference evidence="3" key="1">
    <citation type="journal article" date="2019" name="Int. J. Syst. Evol. Microbiol.">
        <title>The Global Catalogue of Microorganisms (GCM) 10K type strain sequencing project: providing services to taxonomists for standard genome sequencing and annotation.</title>
        <authorList>
            <consortium name="The Broad Institute Genomics Platform"/>
            <consortium name="The Broad Institute Genome Sequencing Center for Infectious Disease"/>
            <person name="Wu L."/>
            <person name="Ma J."/>
        </authorList>
    </citation>
    <scope>NUCLEOTIDE SEQUENCE [LARGE SCALE GENOMIC DNA]</scope>
    <source>
        <strain evidence="3">JCM 18285</strain>
    </source>
</reference>
<name>A0ABP9GBP6_9FLAO</name>
<evidence type="ECO:0000259" key="1">
    <source>
        <dbReference type="PROSITE" id="PS51857"/>
    </source>
</evidence>
<dbReference type="SMART" id="SM00357">
    <property type="entry name" value="CSP"/>
    <property type="match status" value="1"/>
</dbReference>
<dbReference type="InterPro" id="IPR012340">
    <property type="entry name" value="NA-bd_OB-fold"/>
</dbReference>
<gene>
    <name evidence="2" type="ORF">GCM10023314_06670</name>
</gene>
<dbReference type="PANTHER" id="PTHR11544">
    <property type="entry name" value="COLD SHOCK DOMAIN CONTAINING PROTEINS"/>
    <property type="match status" value="1"/>
</dbReference>
<dbReference type="Proteomes" id="UP001501302">
    <property type="component" value="Unassembled WGS sequence"/>
</dbReference>
<keyword evidence="3" id="KW-1185">Reference proteome</keyword>
<dbReference type="EMBL" id="BAABJJ010000010">
    <property type="protein sequence ID" value="GAA4936997.1"/>
    <property type="molecule type" value="Genomic_DNA"/>
</dbReference>
<organism evidence="2 3">
    <name type="scientific">Algibacter agarivorans</name>
    <dbReference type="NCBI Taxonomy" id="1109741"/>
    <lineage>
        <taxon>Bacteria</taxon>
        <taxon>Pseudomonadati</taxon>
        <taxon>Bacteroidota</taxon>
        <taxon>Flavobacteriia</taxon>
        <taxon>Flavobacteriales</taxon>
        <taxon>Flavobacteriaceae</taxon>
        <taxon>Algibacter</taxon>
    </lineage>
</organism>
<evidence type="ECO:0000313" key="3">
    <source>
        <dbReference type="Proteomes" id="UP001501302"/>
    </source>
</evidence>
<proteinExistence type="predicted"/>
<evidence type="ECO:0000313" key="2">
    <source>
        <dbReference type="EMBL" id="GAA4936997.1"/>
    </source>
</evidence>